<keyword evidence="4" id="KW-1185">Reference proteome</keyword>
<gene>
    <name evidence="3" type="ORF">ACFO5Q_12655</name>
</gene>
<evidence type="ECO:0000256" key="2">
    <source>
        <dbReference type="SAM" id="Phobius"/>
    </source>
</evidence>
<reference evidence="4" key="1">
    <citation type="journal article" date="2019" name="Int. J. Syst. Evol. Microbiol.">
        <title>The Global Catalogue of Microorganisms (GCM) 10K type strain sequencing project: providing services to taxonomists for standard genome sequencing and annotation.</title>
        <authorList>
            <consortium name="The Broad Institute Genomics Platform"/>
            <consortium name="The Broad Institute Genome Sequencing Center for Infectious Disease"/>
            <person name="Wu L."/>
            <person name="Ma J."/>
        </authorList>
    </citation>
    <scope>NUCLEOTIDE SEQUENCE [LARGE SCALE GENOMIC DNA]</scope>
    <source>
        <strain evidence="4">CGMCC 1.15304</strain>
    </source>
</reference>
<protein>
    <recommendedName>
        <fullName evidence="5">DUF2523 domain-containing protein</fullName>
    </recommendedName>
</protein>
<keyword evidence="2" id="KW-1133">Transmembrane helix</keyword>
<name>A0ABV8UBY4_9PROT</name>
<comment type="caution">
    <text evidence="3">The sequence shown here is derived from an EMBL/GenBank/DDBJ whole genome shotgun (WGS) entry which is preliminary data.</text>
</comment>
<feature type="transmembrane region" description="Helical" evidence="2">
    <location>
        <begin position="6"/>
        <end position="28"/>
    </location>
</feature>
<feature type="coiled-coil region" evidence="1">
    <location>
        <begin position="38"/>
        <end position="69"/>
    </location>
</feature>
<keyword evidence="1" id="KW-0175">Coiled coil</keyword>
<feature type="transmembrane region" description="Helical" evidence="2">
    <location>
        <begin position="84"/>
        <end position="106"/>
    </location>
</feature>
<dbReference type="Proteomes" id="UP001595776">
    <property type="component" value="Unassembled WGS sequence"/>
</dbReference>
<accession>A0ABV8UBY4</accession>
<organism evidence="3 4">
    <name type="scientific">Kordiimonas lipolytica</name>
    <dbReference type="NCBI Taxonomy" id="1662421"/>
    <lineage>
        <taxon>Bacteria</taxon>
        <taxon>Pseudomonadati</taxon>
        <taxon>Pseudomonadota</taxon>
        <taxon>Alphaproteobacteria</taxon>
        <taxon>Kordiimonadales</taxon>
        <taxon>Kordiimonadaceae</taxon>
        <taxon>Kordiimonas</taxon>
    </lineage>
</organism>
<evidence type="ECO:0000256" key="1">
    <source>
        <dbReference type="SAM" id="Coils"/>
    </source>
</evidence>
<evidence type="ECO:0008006" key="5">
    <source>
        <dbReference type="Google" id="ProtNLM"/>
    </source>
</evidence>
<dbReference type="RefSeq" id="WP_068143175.1">
    <property type="nucleotide sequence ID" value="NZ_JBHSCR010000014.1"/>
</dbReference>
<keyword evidence="2" id="KW-0812">Transmembrane</keyword>
<dbReference type="EMBL" id="JBHSCR010000014">
    <property type="protein sequence ID" value="MFC4348696.1"/>
    <property type="molecule type" value="Genomic_DNA"/>
</dbReference>
<keyword evidence="2" id="KW-0472">Membrane</keyword>
<proteinExistence type="predicted"/>
<evidence type="ECO:0000313" key="4">
    <source>
        <dbReference type="Proteomes" id="UP001595776"/>
    </source>
</evidence>
<evidence type="ECO:0000313" key="3">
    <source>
        <dbReference type="EMBL" id="MFC4348696.1"/>
    </source>
</evidence>
<sequence>MSIVFGAFFTVGVPVAVTAYLLIGWLIHNGRLQSFSSRKELDEHIKGIKQQKKERKKEQKKKKEAREKESDLAFRKWLQFGGGFYGTAALYTFVINEIGDIFRFLFKVLNIADWQIDWSLGGIINFLVTAFVEFLLNSLQNFLAAILWFMEWGEGDGGLRILMNFAMAYVGYGIGSRLASEHATTDNGHRHLWRWIESKRNRGEQQEIIEEET</sequence>